<dbReference type="InterPro" id="IPR050833">
    <property type="entry name" value="Poly_Biosynth_Transport"/>
</dbReference>
<evidence type="ECO:0000256" key="6">
    <source>
        <dbReference type="SAM" id="Phobius"/>
    </source>
</evidence>
<evidence type="ECO:0000256" key="4">
    <source>
        <dbReference type="ARBA" id="ARBA00022989"/>
    </source>
</evidence>
<dbReference type="Pfam" id="PF13440">
    <property type="entry name" value="Polysacc_synt_3"/>
    <property type="match status" value="1"/>
</dbReference>
<feature type="transmembrane region" description="Helical" evidence="6">
    <location>
        <begin position="259"/>
        <end position="280"/>
    </location>
</feature>
<dbReference type="PANTHER" id="PTHR30250:SF11">
    <property type="entry name" value="O-ANTIGEN TRANSPORTER-RELATED"/>
    <property type="match status" value="1"/>
</dbReference>
<dbReference type="Proteomes" id="UP000318242">
    <property type="component" value="Unassembled WGS sequence"/>
</dbReference>
<keyword evidence="3 6" id="KW-0812">Transmembrane</keyword>
<evidence type="ECO:0000313" key="7">
    <source>
        <dbReference type="EMBL" id="GEA62005.1"/>
    </source>
</evidence>
<sequence length="485" mass="54031">MTHKKHILKGASIIGSASVVTIIISLFKVKILALYVGPVGVGTMGLLMTVLSLATTIVGFGINTACVRELAHNNKPGKMSLIRRSVNLVNVIIGFITILIVYIFKAELSILLFNSDSYEIEVILLSVGVLLSLISSAQLAFLQGYRKLKEIAKYKIYSAILSSVIGLTIIYILGNKGVIYFVLSLPFFSVVMGAIYSKRLPSTGRKIPNMKEVLATIKPMINVGTAFMLAAIMNETAKLFVRKIVNDNIGIESVGQYQAAWSISMTYIGFILTAMAADYYPRLSKSINDSRRTFLNVNRQLEMSLLLASPFILILITFSNPLVYLLYSSEFKQSGLILKWQALGDIFKIMGWSLGFLLVAKGKGLQYFLTEAAFSVTYVMLINYGISNYDVEITGYAFVLAYFVYLVLLYRIVKITFRIKIARVNVTTFLVLFLVSSLVLFTHYYARYLSYFIGCCAILFSLLKAYYYVSNSGLIPKSITRKISV</sequence>
<keyword evidence="8" id="KW-1185">Reference proteome</keyword>
<evidence type="ECO:0000256" key="5">
    <source>
        <dbReference type="ARBA" id="ARBA00023136"/>
    </source>
</evidence>
<comment type="caution">
    <text evidence="7">The sequence shown here is derived from an EMBL/GenBank/DDBJ whole genome shotgun (WGS) entry which is preliminary data.</text>
</comment>
<feature type="transmembrane region" description="Helical" evidence="6">
    <location>
        <begin position="340"/>
        <end position="360"/>
    </location>
</feature>
<gene>
    <name evidence="7" type="ORF">VCO01S_31980</name>
</gene>
<accession>A0A4Y3ISI1</accession>
<keyword evidence="4 6" id="KW-1133">Transmembrane helix</keyword>
<feature type="transmembrane region" description="Helical" evidence="6">
    <location>
        <begin position="451"/>
        <end position="469"/>
    </location>
</feature>
<feature type="transmembrane region" description="Helical" evidence="6">
    <location>
        <begin position="39"/>
        <end position="65"/>
    </location>
</feature>
<evidence type="ECO:0000313" key="8">
    <source>
        <dbReference type="Proteomes" id="UP000318242"/>
    </source>
</evidence>
<comment type="subcellular location">
    <subcellularLocation>
        <location evidence="1">Cell membrane</location>
        <topology evidence="1">Multi-pass membrane protein</topology>
    </subcellularLocation>
</comment>
<evidence type="ECO:0000256" key="2">
    <source>
        <dbReference type="ARBA" id="ARBA00022475"/>
    </source>
</evidence>
<dbReference type="RefSeq" id="WP_141272420.1">
    <property type="nucleotide sequence ID" value="NZ_BJLH01000015.1"/>
</dbReference>
<evidence type="ECO:0000256" key="3">
    <source>
        <dbReference type="ARBA" id="ARBA00022692"/>
    </source>
</evidence>
<feature type="transmembrane region" description="Helical" evidence="6">
    <location>
        <begin position="124"/>
        <end position="142"/>
    </location>
</feature>
<feature type="transmembrane region" description="Helical" evidence="6">
    <location>
        <begin position="367"/>
        <end position="387"/>
    </location>
</feature>
<feature type="transmembrane region" description="Helical" evidence="6">
    <location>
        <begin position="178"/>
        <end position="196"/>
    </location>
</feature>
<dbReference type="EMBL" id="BJLH01000015">
    <property type="protein sequence ID" value="GEA62005.1"/>
    <property type="molecule type" value="Genomic_DNA"/>
</dbReference>
<name>A0A4Y3ISI1_9VIBR</name>
<feature type="transmembrane region" description="Helical" evidence="6">
    <location>
        <begin position="301"/>
        <end position="320"/>
    </location>
</feature>
<dbReference type="AlphaFoldDB" id="A0A4Y3ISI1"/>
<evidence type="ECO:0000256" key="1">
    <source>
        <dbReference type="ARBA" id="ARBA00004651"/>
    </source>
</evidence>
<keyword evidence="2" id="KW-1003">Cell membrane</keyword>
<organism evidence="7 8">
    <name type="scientific">Vibrio comitans NBRC 102076</name>
    <dbReference type="NCBI Taxonomy" id="1219078"/>
    <lineage>
        <taxon>Bacteria</taxon>
        <taxon>Pseudomonadati</taxon>
        <taxon>Pseudomonadota</taxon>
        <taxon>Gammaproteobacteria</taxon>
        <taxon>Vibrionales</taxon>
        <taxon>Vibrionaceae</taxon>
        <taxon>Vibrio</taxon>
    </lineage>
</organism>
<feature type="transmembrane region" description="Helical" evidence="6">
    <location>
        <begin position="424"/>
        <end position="445"/>
    </location>
</feature>
<dbReference type="GO" id="GO:0005886">
    <property type="term" value="C:plasma membrane"/>
    <property type="evidence" value="ECO:0007669"/>
    <property type="project" value="UniProtKB-SubCell"/>
</dbReference>
<proteinExistence type="predicted"/>
<feature type="transmembrane region" description="Helical" evidence="6">
    <location>
        <begin position="7"/>
        <end position="27"/>
    </location>
</feature>
<dbReference type="PANTHER" id="PTHR30250">
    <property type="entry name" value="PST FAMILY PREDICTED COLANIC ACID TRANSPORTER"/>
    <property type="match status" value="1"/>
</dbReference>
<feature type="transmembrane region" description="Helical" evidence="6">
    <location>
        <begin position="154"/>
        <end position="172"/>
    </location>
</feature>
<feature type="transmembrane region" description="Helical" evidence="6">
    <location>
        <begin position="86"/>
        <end position="104"/>
    </location>
</feature>
<protein>
    <submittedName>
        <fullName evidence="7">O-antigen translocase</fullName>
    </submittedName>
</protein>
<keyword evidence="5 6" id="KW-0472">Membrane</keyword>
<dbReference type="OrthoDB" id="9769862at2"/>
<feature type="transmembrane region" description="Helical" evidence="6">
    <location>
        <begin position="393"/>
        <end position="412"/>
    </location>
</feature>
<feature type="transmembrane region" description="Helical" evidence="6">
    <location>
        <begin position="217"/>
        <end position="233"/>
    </location>
</feature>
<reference evidence="7 8" key="1">
    <citation type="submission" date="2019-06" db="EMBL/GenBank/DDBJ databases">
        <title>Whole genome shotgun sequence of Vibrio comitans NBRC 102076.</title>
        <authorList>
            <person name="Hosoyama A."/>
            <person name="Uohara A."/>
            <person name="Ohji S."/>
            <person name="Ichikawa N."/>
        </authorList>
    </citation>
    <scope>NUCLEOTIDE SEQUENCE [LARGE SCALE GENOMIC DNA]</scope>
    <source>
        <strain evidence="7 8">NBRC 102076</strain>
    </source>
</reference>